<dbReference type="PRINTS" id="PR00734">
    <property type="entry name" value="GLHYDRLASE7"/>
</dbReference>
<dbReference type="Pfam" id="PF00840">
    <property type="entry name" value="Glyco_hydro_7"/>
    <property type="match status" value="1"/>
</dbReference>
<sequence length="459" mass="49418">MNFVSTFLLLANLPFLTIAQQAGNQSTENAPKLSWQKCTRGGCKTVRGELTADESARWLHNVNGTTSCKGVTGWNSTFCPDPVTCAKNCALEGIANYSANGVTTNGSALSMRLKNPNGYGPPRLYLKPTGKNKYEHFHLLNKEFTFDVDMSRLPCGTNGALYFAEMDEDGGMAKYPGNKAGARYGTGYCDAQCPSGPSFIQGEATVPEGNATVTKYGACCNEMDIWEGNKISTGFTPHPCNKPNVYRCEGKDDCGGICDKGGCDNNPYRNGNPNFYGPGTNKTLDTNQKMTVVTQFFTGKNKPFGELVEIRRLYIQKGKIIKHASTKVANMTGFASTSDRYCSAKNNAFSEGKDQFASYGGLKTMGESLARGVVLIFSLWTDSSETAMQWLDGSRYPATAALGTPGSARGTCNGNSSSPAYIAANSPDAAIVFSNVKFGEIGSTFKLGGKSCRRRKVRV</sequence>
<dbReference type="Proteomes" id="UP000298493">
    <property type="component" value="Unassembled WGS sequence"/>
</dbReference>
<feature type="signal peptide" evidence="10">
    <location>
        <begin position="1"/>
        <end position="19"/>
    </location>
</feature>
<dbReference type="SUPFAM" id="SSF49899">
    <property type="entry name" value="Concanavalin A-like lectins/glucanases"/>
    <property type="match status" value="1"/>
</dbReference>
<dbReference type="GO" id="GO:0008810">
    <property type="term" value="F:cellulase activity"/>
    <property type="evidence" value="ECO:0007669"/>
    <property type="project" value="UniProtKB-EC"/>
</dbReference>
<proteinExistence type="inferred from homology"/>
<organism evidence="11 12">
    <name type="scientific">Venturia nashicola</name>
    <dbReference type="NCBI Taxonomy" id="86259"/>
    <lineage>
        <taxon>Eukaryota</taxon>
        <taxon>Fungi</taxon>
        <taxon>Dikarya</taxon>
        <taxon>Ascomycota</taxon>
        <taxon>Pezizomycotina</taxon>
        <taxon>Dothideomycetes</taxon>
        <taxon>Pleosporomycetidae</taxon>
        <taxon>Venturiales</taxon>
        <taxon>Venturiaceae</taxon>
        <taxon>Venturia</taxon>
    </lineage>
</organism>
<dbReference type="EMBL" id="SNSC02000011">
    <property type="protein sequence ID" value="TID19926.1"/>
    <property type="molecule type" value="Genomic_DNA"/>
</dbReference>
<keyword evidence="12" id="KW-1185">Reference proteome</keyword>
<dbReference type="InterPro" id="IPR001722">
    <property type="entry name" value="Glyco_hydro_7"/>
</dbReference>
<dbReference type="CDD" id="cd07999">
    <property type="entry name" value="GH7_CBH_EG"/>
    <property type="match status" value="1"/>
</dbReference>
<evidence type="ECO:0000256" key="7">
    <source>
        <dbReference type="ARBA" id="ARBA00023295"/>
    </source>
</evidence>
<keyword evidence="8 9" id="KW-0624">Polysaccharide degradation</keyword>
<evidence type="ECO:0000256" key="8">
    <source>
        <dbReference type="ARBA" id="ARBA00023326"/>
    </source>
</evidence>
<accession>A0A4Z1PDI1</accession>
<evidence type="ECO:0000256" key="2">
    <source>
        <dbReference type="ARBA" id="ARBA00006044"/>
    </source>
</evidence>
<comment type="similarity">
    <text evidence="2 9">Belongs to the glycosyl hydrolase 7 (cellulase C) family.</text>
</comment>
<dbReference type="STRING" id="86259.A0A4Z1PDI1"/>
<reference evidence="11 12" key="1">
    <citation type="submission" date="2019-04" db="EMBL/GenBank/DDBJ databases">
        <title>High contiguity whole genome sequence and gene annotation resource for two Venturia nashicola isolates.</title>
        <authorList>
            <person name="Prokchorchik M."/>
            <person name="Won K."/>
            <person name="Lee Y."/>
            <person name="Choi E.D."/>
            <person name="Segonzac C."/>
            <person name="Sohn K.H."/>
        </authorList>
    </citation>
    <scope>NUCLEOTIDE SEQUENCE [LARGE SCALE GENOMIC DNA]</scope>
    <source>
        <strain evidence="11 12">PRI2</strain>
    </source>
</reference>
<evidence type="ECO:0000256" key="5">
    <source>
        <dbReference type="ARBA" id="ARBA00023180"/>
    </source>
</evidence>
<dbReference type="AlphaFoldDB" id="A0A4Z1PDI1"/>
<dbReference type="GO" id="GO:0030245">
    <property type="term" value="P:cellulose catabolic process"/>
    <property type="evidence" value="ECO:0007669"/>
    <property type="project" value="UniProtKB-KW"/>
</dbReference>
<evidence type="ECO:0000256" key="9">
    <source>
        <dbReference type="RuleBase" id="RU361164"/>
    </source>
</evidence>
<dbReference type="PANTHER" id="PTHR33753">
    <property type="entry name" value="1,4-BETA-D-GLUCAN CELLOBIOHYDROLASE B"/>
    <property type="match status" value="1"/>
</dbReference>
<evidence type="ECO:0000256" key="4">
    <source>
        <dbReference type="ARBA" id="ARBA00023001"/>
    </source>
</evidence>
<dbReference type="InterPro" id="IPR037019">
    <property type="entry name" value="Glyco_hydro_7_sf"/>
</dbReference>
<evidence type="ECO:0000256" key="3">
    <source>
        <dbReference type="ARBA" id="ARBA00022801"/>
    </source>
</evidence>
<keyword evidence="3 9" id="KW-0378">Hydrolase</keyword>
<keyword evidence="6" id="KW-0119">Carbohydrate metabolism</keyword>
<keyword evidence="7 9" id="KW-0326">Glycosidase</keyword>
<comment type="caution">
    <text evidence="11">The sequence shown here is derived from an EMBL/GenBank/DDBJ whole genome shotgun (WGS) entry which is preliminary data.</text>
</comment>
<dbReference type="Gene3D" id="2.70.100.10">
    <property type="entry name" value="Glycoside hydrolase, family 7, domain"/>
    <property type="match status" value="1"/>
</dbReference>
<name>A0A4Z1PDI1_9PEZI</name>
<evidence type="ECO:0000256" key="6">
    <source>
        <dbReference type="ARBA" id="ARBA00023277"/>
    </source>
</evidence>
<evidence type="ECO:0000256" key="1">
    <source>
        <dbReference type="ARBA" id="ARBA00000966"/>
    </source>
</evidence>
<feature type="chain" id="PRO_5021387991" description="Glucanase" evidence="10">
    <location>
        <begin position="20"/>
        <end position="459"/>
    </location>
</feature>
<protein>
    <recommendedName>
        <fullName evidence="9">Glucanase</fullName>
        <ecNumber evidence="9">3.2.1.-</ecNumber>
    </recommendedName>
</protein>
<evidence type="ECO:0000313" key="12">
    <source>
        <dbReference type="Proteomes" id="UP000298493"/>
    </source>
</evidence>
<keyword evidence="4 9" id="KW-0136">Cellulose degradation</keyword>
<dbReference type="EC" id="3.2.1.-" evidence="9"/>
<evidence type="ECO:0000256" key="10">
    <source>
        <dbReference type="SAM" id="SignalP"/>
    </source>
</evidence>
<gene>
    <name evidence="11" type="ORF">E6O75_ATG07386</name>
</gene>
<keyword evidence="5" id="KW-0325">Glycoprotein</keyword>
<evidence type="ECO:0000313" key="11">
    <source>
        <dbReference type="EMBL" id="TID19926.1"/>
    </source>
</evidence>
<dbReference type="PANTHER" id="PTHR33753:SF1">
    <property type="entry name" value="ENDO-BETA-1,4-GLUCANASE CELB"/>
    <property type="match status" value="1"/>
</dbReference>
<comment type="catalytic activity">
    <reaction evidence="1">
        <text>Endohydrolysis of (1-&gt;4)-beta-D-glucosidic linkages in cellulose, lichenin and cereal beta-D-glucans.</text>
        <dbReference type="EC" id="3.2.1.4"/>
    </reaction>
</comment>
<dbReference type="InterPro" id="IPR013320">
    <property type="entry name" value="ConA-like_dom_sf"/>
</dbReference>
<keyword evidence="10" id="KW-0732">Signal</keyword>